<evidence type="ECO:0000313" key="2">
    <source>
        <dbReference type="Proteomes" id="UP001566132"/>
    </source>
</evidence>
<reference evidence="1 2" key="1">
    <citation type="submission" date="2024-05" db="EMBL/GenBank/DDBJ databases">
        <title>Genetic variation in Jamaican populations of the coffee berry borer (Hypothenemus hampei).</title>
        <authorList>
            <person name="Errbii M."/>
            <person name="Myrie A."/>
        </authorList>
    </citation>
    <scope>NUCLEOTIDE SEQUENCE [LARGE SCALE GENOMIC DNA]</scope>
    <source>
        <strain evidence="1">JA-Hopewell-2020-01-JO</strain>
        <tissue evidence="1">Whole body</tissue>
    </source>
</reference>
<comment type="caution">
    <text evidence="1">The sequence shown here is derived from an EMBL/GenBank/DDBJ whole genome shotgun (WGS) entry which is preliminary data.</text>
</comment>
<sequence length="95" mass="10945">MDKLVDSLNGSALFDNKKPLKSVVQLDKETPHIAFWRHAIETLSTFRLASNYGAWLKVFQGEKFPTGLVGKFFWKNPPEGIQEQQSNMLCVWLYL</sequence>
<keyword evidence="2" id="KW-1185">Reference proteome</keyword>
<evidence type="ECO:0000313" key="1">
    <source>
        <dbReference type="EMBL" id="KAL1493576.1"/>
    </source>
</evidence>
<gene>
    <name evidence="1" type="ORF">ABEB36_009277</name>
</gene>
<name>A0ABD1EGD5_HYPHA</name>
<dbReference type="Proteomes" id="UP001566132">
    <property type="component" value="Unassembled WGS sequence"/>
</dbReference>
<organism evidence="1 2">
    <name type="scientific">Hypothenemus hampei</name>
    <name type="common">Coffee berry borer</name>
    <dbReference type="NCBI Taxonomy" id="57062"/>
    <lineage>
        <taxon>Eukaryota</taxon>
        <taxon>Metazoa</taxon>
        <taxon>Ecdysozoa</taxon>
        <taxon>Arthropoda</taxon>
        <taxon>Hexapoda</taxon>
        <taxon>Insecta</taxon>
        <taxon>Pterygota</taxon>
        <taxon>Neoptera</taxon>
        <taxon>Endopterygota</taxon>
        <taxon>Coleoptera</taxon>
        <taxon>Polyphaga</taxon>
        <taxon>Cucujiformia</taxon>
        <taxon>Curculionidae</taxon>
        <taxon>Scolytinae</taxon>
        <taxon>Hypothenemus</taxon>
    </lineage>
</organism>
<dbReference type="EMBL" id="JBDJPC010000007">
    <property type="protein sequence ID" value="KAL1493576.1"/>
    <property type="molecule type" value="Genomic_DNA"/>
</dbReference>
<protein>
    <submittedName>
        <fullName evidence="1">Uncharacterized protein</fullName>
    </submittedName>
</protein>
<dbReference type="AlphaFoldDB" id="A0ABD1EGD5"/>
<proteinExistence type="predicted"/>
<accession>A0ABD1EGD5</accession>